<dbReference type="PANTHER" id="PTHR11496">
    <property type="entry name" value="ALCOHOL DEHYDROGENASE"/>
    <property type="match status" value="1"/>
</dbReference>
<reference evidence="2 4" key="1">
    <citation type="submission" date="2019-12" db="EMBL/GenBank/DDBJ databases">
        <title>Enteriobacteria Tanzani isolates_10432.</title>
        <authorList>
            <person name="Subbiah M."/>
            <person name="Call D."/>
        </authorList>
    </citation>
    <scope>NUCLEOTIDE SEQUENCE [LARGE SCALE GENOMIC DNA]</scope>
    <source>
        <strain evidence="2 4">10432wF6</strain>
    </source>
</reference>
<evidence type="ECO:0000259" key="1">
    <source>
        <dbReference type="Pfam" id="PF25137"/>
    </source>
</evidence>
<dbReference type="AlphaFoldDB" id="A0A6L7A570"/>
<feature type="non-terminal residue" evidence="2">
    <location>
        <position position="1"/>
    </location>
</feature>
<name>A0A6L7A570_ECOLX</name>
<protein>
    <submittedName>
        <fullName evidence="2">Iron-containing alcohol dehydrogenase</fullName>
    </submittedName>
</protein>
<evidence type="ECO:0000313" key="2">
    <source>
        <dbReference type="EMBL" id="MWL49521.1"/>
    </source>
</evidence>
<dbReference type="EMBL" id="WTMY01001589">
    <property type="protein sequence ID" value="MWL50744.1"/>
    <property type="molecule type" value="Genomic_DNA"/>
</dbReference>
<dbReference type="GO" id="GO:0004022">
    <property type="term" value="F:alcohol dehydrogenase (NAD+) activity"/>
    <property type="evidence" value="ECO:0007669"/>
    <property type="project" value="TreeGrafter"/>
</dbReference>
<dbReference type="Gene3D" id="1.20.1090.10">
    <property type="entry name" value="Dehydroquinate synthase-like - alpha domain"/>
    <property type="match status" value="1"/>
</dbReference>
<dbReference type="Proteomes" id="UP000487258">
    <property type="component" value="Unassembled WGS sequence"/>
</dbReference>
<dbReference type="EMBL" id="WTMY01000753">
    <property type="protein sequence ID" value="MWL49521.1"/>
    <property type="molecule type" value="Genomic_DNA"/>
</dbReference>
<feature type="domain" description="Fe-containing alcohol dehydrogenase-like C-terminal" evidence="1">
    <location>
        <begin position="1"/>
        <end position="121"/>
    </location>
</feature>
<evidence type="ECO:0000313" key="4">
    <source>
        <dbReference type="Proteomes" id="UP000487258"/>
    </source>
</evidence>
<gene>
    <name evidence="2" type="ORF">GQM04_29345</name>
    <name evidence="3" type="ORF">GQM04_35720</name>
</gene>
<dbReference type="Pfam" id="PF25137">
    <property type="entry name" value="ADH_Fe_C"/>
    <property type="match status" value="1"/>
</dbReference>
<evidence type="ECO:0000313" key="3">
    <source>
        <dbReference type="EMBL" id="MWL50744.1"/>
    </source>
</evidence>
<organism evidence="2 4">
    <name type="scientific">Escherichia coli</name>
    <dbReference type="NCBI Taxonomy" id="562"/>
    <lineage>
        <taxon>Bacteria</taxon>
        <taxon>Pseudomonadati</taxon>
        <taxon>Pseudomonadota</taxon>
        <taxon>Gammaproteobacteria</taxon>
        <taxon>Enterobacterales</taxon>
        <taxon>Enterobacteriaceae</taxon>
        <taxon>Escherichia</taxon>
    </lineage>
</organism>
<comment type="caution">
    <text evidence="2">The sequence shown here is derived from an EMBL/GenBank/DDBJ whole genome shotgun (WGS) entry which is preliminary data.</text>
</comment>
<dbReference type="SUPFAM" id="SSF56796">
    <property type="entry name" value="Dehydroquinate synthase-like"/>
    <property type="match status" value="1"/>
</dbReference>
<dbReference type="InterPro" id="IPR056798">
    <property type="entry name" value="ADH_Fe_C"/>
</dbReference>
<dbReference type="PANTHER" id="PTHR11496:SF83">
    <property type="entry name" value="HYDROXYACID-OXOACID TRANSHYDROGENASE, MITOCHONDRIAL"/>
    <property type="match status" value="1"/>
</dbReference>
<proteinExistence type="predicted"/>
<sequence>ANALLICNVIRYNANDNPTKQTAFSQYDRPQARRRYAEIADHLGLSAPGDRTAAKIEKLLAWLETLKAELGIPKSIREAGVQEADFLANVDKLSEDAFDDQCTGANPRYPLISELKQILLDTYYGRDYVEGETAAKKEAAPAKAEKKAKKSA</sequence>
<accession>A0A6L7A570</accession>
<dbReference type="InterPro" id="IPR039697">
    <property type="entry name" value="Alcohol_dehydrogenase_Fe"/>
</dbReference>